<feature type="coiled-coil region" evidence="9">
    <location>
        <begin position="58"/>
        <end position="99"/>
    </location>
</feature>
<proteinExistence type="evidence at transcript level"/>
<comment type="similarity">
    <text evidence="1 9">Belongs to the adenoviridae hexon-interlacing protein family.</text>
</comment>
<dbReference type="GO" id="GO:0098021">
    <property type="term" value="C:viral capsid, decoration"/>
    <property type="evidence" value="ECO:0007669"/>
    <property type="project" value="UniProtKB-UniRule"/>
</dbReference>
<keyword evidence="5 9" id="KW-0946">Virion</keyword>
<dbReference type="Proteomes" id="UP000509681">
    <property type="component" value="Segment"/>
</dbReference>
<keyword evidence="8 9" id="KW-1160">Virus entry into host cell</keyword>
<keyword evidence="2 9" id="KW-0167">Capsid protein</keyword>
<comment type="miscellaneous">
    <text evidence="9">This protein is only encoded by mastadenoviruses, and may therefore play a role in mammals tropism.</text>
</comment>
<dbReference type="HAMAP" id="MF_04050">
    <property type="entry name" value="ADV_CAP9"/>
    <property type="match status" value="1"/>
</dbReference>
<organism evidence="10">
    <name type="scientific">Canine mastadenovirus A</name>
    <dbReference type="NCBI Taxonomy" id="10537"/>
    <lineage>
        <taxon>Viruses</taxon>
        <taxon>Varidnaviria</taxon>
        <taxon>Bamfordvirae</taxon>
        <taxon>Preplasmiviricota</taxon>
        <taxon>Polisuviricotina</taxon>
        <taxon>Pharingeaviricetes</taxon>
        <taxon>Rowavirales</taxon>
        <taxon>Adenoviridae</taxon>
        <taxon>Mastadenovirus</taxon>
        <taxon>Mastadenovirus canidae</taxon>
    </lineage>
</organism>
<dbReference type="EMBL" id="LC557011">
    <property type="protein sequence ID" value="BCG66228.1"/>
    <property type="molecule type" value="Genomic_DNA"/>
</dbReference>
<evidence type="ECO:0000313" key="10">
    <source>
        <dbReference type="EMBL" id="BCG66228.1"/>
    </source>
</evidence>
<evidence type="ECO:0000256" key="1">
    <source>
        <dbReference type="ARBA" id="ARBA00010950"/>
    </source>
</evidence>
<reference evidence="10" key="1">
    <citation type="submission" date="2020-06" db="EMBL/GenBank/DDBJ databases">
        <title>Establishment of efficient and simple reverse genetics systems for canine adenoviruses (CAVs) using bacterial artificial chromosomes (BACs).</title>
        <authorList>
            <person name="Matsugo H."/>
            <person name="Kobayashi-Kitamura T."/>
            <person name="Kamiki H."/>
            <person name="Ishida H."/>
            <person name="Takenaka-Uema A."/>
            <person name="Murakami S."/>
            <person name="Horimoto T."/>
        </authorList>
    </citation>
    <scope>NUCLEOTIDE SEQUENCE [LARGE SCALE GENOMIC DNA]</scope>
    <source>
        <strain evidence="10">A2</strain>
    </source>
</reference>
<dbReference type="GO" id="GO:0031423">
    <property type="term" value="F:hexon binding"/>
    <property type="evidence" value="ECO:0007669"/>
    <property type="project" value="InterPro"/>
</dbReference>
<keyword evidence="7 9" id="KW-1232">Capsid decoration protein</keyword>
<sequence>MDPQQKGLVNTCFVTTRIPSWAGARQNVTGSDLEGKPVPSDVLESGRPLAAPRIRTLYEEQQLNMLAVNVLLDELKNQVAAMQNSVTAIQREVNDLKQRIARD</sequence>
<keyword evidence="6 9" id="KW-0175">Coiled coil</keyword>
<keyword evidence="3 9" id="KW-1048">Host nucleus</keyword>
<dbReference type="GO" id="GO:0046718">
    <property type="term" value="P:symbiont entry into host cell"/>
    <property type="evidence" value="ECO:0007669"/>
    <property type="project" value="UniProtKB-UniRule"/>
</dbReference>
<evidence type="ECO:0000256" key="4">
    <source>
        <dbReference type="ARBA" id="ARBA00022581"/>
    </source>
</evidence>
<evidence type="ECO:0000256" key="5">
    <source>
        <dbReference type="ARBA" id="ARBA00022844"/>
    </source>
</evidence>
<comment type="induction">
    <text evidence="9">Expressed in the intermediate phase of the viral replicative cycle.</text>
</comment>
<evidence type="ECO:0000256" key="8">
    <source>
        <dbReference type="ARBA" id="ARBA00023296"/>
    </source>
</evidence>
<evidence type="ECO:0000256" key="3">
    <source>
        <dbReference type="ARBA" id="ARBA00022562"/>
    </source>
</evidence>
<protein>
    <recommendedName>
        <fullName evidence="9">Hexon-interlacing protein</fullName>
    </recommendedName>
    <alternativeName>
        <fullName evidence="9">Protein IX</fullName>
    </alternativeName>
</protein>
<gene>
    <name evidence="9" type="primary">IX</name>
</gene>
<keyword evidence="4 9" id="KW-0945">Host-virus interaction</keyword>
<evidence type="ECO:0000256" key="6">
    <source>
        <dbReference type="ARBA" id="ARBA00023054"/>
    </source>
</evidence>
<comment type="subunit">
    <text evidence="9">Homotrimer. Interacts with hexon protein; this interaction tethers the hexons together. Self-interacts with adjacent proteins. Interacts with kinesin light chain KLC1; this interaction leads to capsid disruption at the nuclear pore complex during virus entry into host cell.</text>
</comment>
<dbReference type="Pfam" id="PF03955">
    <property type="entry name" value="Adeno_PIX"/>
    <property type="match status" value="1"/>
</dbReference>
<dbReference type="InterPro" id="IPR005641">
    <property type="entry name" value="Hexon_assoc_IX"/>
</dbReference>
<comment type="function">
    <text evidence="9">Structural component of the virion that acts as a cement protein on the capsid exterior and forms triskelion structures consisting of three molecules that stabilize three hexon trimers at the center of each icosahedral facet and fixes the peripentonal hexons. Dispensable for assembly. During virus entry, recruits the anterograde motor kinesin-1 to the capsid docked at the nuclear pore complex thereby subjecting the docked capsid to a pulling force. The resulting tension leads to capsid disruption, dispersion of capsid fragments toward cell periphery and eventually viral DNA entry into the host nucleus.</text>
</comment>
<evidence type="ECO:0000256" key="2">
    <source>
        <dbReference type="ARBA" id="ARBA00022561"/>
    </source>
</evidence>
<name>A0A6S6MLT4_9ADEN</name>
<dbReference type="GO" id="GO:0042025">
    <property type="term" value="C:host cell nucleus"/>
    <property type="evidence" value="ECO:0007669"/>
    <property type="project" value="UniProtKB-SubCell"/>
</dbReference>
<comment type="subcellular location">
    <subcellularLocation>
        <location evidence="9">Virion</location>
    </subcellularLocation>
    <subcellularLocation>
        <location evidence="9">Host nucleus</location>
    </subcellularLocation>
    <text evidence="9">Located in the canyons between the hexons on the outer surface of the capsid. Forms a sort of hairnet on the outer side of the virion. Present in 240 copies per virion.</text>
</comment>
<comment type="domain">
    <text evidence="9">Three N-terminal domains of hexon-interlacing protein form triskelions between hexon capsomers.</text>
</comment>
<evidence type="ECO:0000256" key="9">
    <source>
        <dbReference type="HAMAP-Rule" id="MF_04050"/>
    </source>
</evidence>
<evidence type="ECO:0000256" key="7">
    <source>
        <dbReference type="ARBA" id="ARBA00023093"/>
    </source>
</evidence>
<accession>A0A6S6MLT4</accession>